<dbReference type="OrthoDB" id="6370831at2759"/>
<dbReference type="InterPro" id="IPR013783">
    <property type="entry name" value="Ig-like_fold"/>
</dbReference>
<gene>
    <name evidence="6" type="primary">Sirpa_1</name>
    <name evidence="6" type="ORF">EURGUL_R05087</name>
</gene>
<feature type="domain" description="Ig-like" evidence="5">
    <location>
        <begin position="112"/>
        <end position="204"/>
    </location>
</feature>
<dbReference type="InterPro" id="IPR007110">
    <property type="entry name" value="Ig-like_dom"/>
</dbReference>
<keyword evidence="4" id="KW-0393">Immunoglobulin domain</keyword>
<keyword evidence="3" id="KW-0325">Glycoprotein</keyword>
<dbReference type="InterPro" id="IPR036179">
    <property type="entry name" value="Ig-like_dom_sf"/>
</dbReference>
<dbReference type="InterPro" id="IPR003599">
    <property type="entry name" value="Ig_sub"/>
</dbReference>
<keyword evidence="1" id="KW-0732">Signal</keyword>
<organism evidence="6 7">
    <name type="scientific">Eurystomus gularis</name>
    <dbReference type="NCBI Taxonomy" id="325343"/>
    <lineage>
        <taxon>Eukaryota</taxon>
        <taxon>Metazoa</taxon>
        <taxon>Chordata</taxon>
        <taxon>Craniata</taxon>
        <taxon>Vertebrata</taxon>
        <taxon>Euteleostomi</taxon>
        <taxon>Archelosauria</taxon>
        <taxon>Archosauria</taxon>
        <taxon>Dinosauria</taxon>
        <taxon>Saurischia</taxon>
        <taxon>Theropoda</taxon>
        <taxon>Coelurosauria</taxon>
        <taxon>Aves</taxon>
        <taxon>Neognathae</taxon>
        <taxon>Neoaves</taxon>
        <taxon>Telluraves</taxon>
        <taxon>Coraciimorphae</taxon>
        <taxon>Coraciiformes</taxon>
        <taxon>Coraciidae</taxon>
        <taxon>Eurystomus</taxon>
    </lineage>
</organism>
<protein>
    <submittedName>
        <fullName evidence="6">SHPS1 phosphatase</fullName>
    </submittedName>
</protein>
<dbReference type="PANTHER" id="PTHR19971">
    <property type="entry name" value="SIGNAL-REGULATORY PROTEIN BETA"/>
    <property type="match status" value="1"/>
</dbReference>
<dbReference type="Proteomes" id="UP000541249">
    <property type="component" value="Unassembled WGS sequence"/>
</dbReference>
<feature type="domain" description="Ig-like" evidence="5">
    <location>
        <begin position="217"/>
        <end position="307"/>
    </location>
</feature>
<keyword evidence="7" id="KW-1185">Reference proteome</keyword>
<dbReference type="EMBL" id="VZZY01003228">
    <property type="protein sequence ID" value="NXW54860.1"/>
    <property type="molecule type" value="Genomic_DNA"/>
</dbReference>
<evidence type="ECO:0000256" key="4">
    <source>
        <dbReference type="ARBA" id="ARBA00023319"/>
    </source>
</evidence>
<dbReference type="Pfam" id="PF07654">
    <property type="entry name" value="C1-set"/>
    <property type="match status" value="2"/>
</dbReference>
<dbReference type="Gene3D" id="2.60.40.10">
    <property type="entry name" value="Immunoglobulins"/>
    <property type="match status" value="3"/>
</dbReference>
<dbReference type="Pfam" id="PF07686">
    <property type="entry name" value="V-set"/>
    <property type="match status" value="1"/>
</dbReference>
<dbReference type="PROSITE" id="PS50835">
    <property type="entry name" value="IG_LIKE"/>
    <property type="match status" value="3"/>
</dbReference>
<keyword evidence="2" id="KW-1015">Disulfide bond</keyword>
<evidence type="ECO:0000313" key="7">
    <source>
        <dbReference type="Proteomes" id="UP000541249"/>
    </source>
</evidence>
<feature type="non-terminal residue" evidence="6">
    <location>
        <position position="319"/>
    </location>
</feature>
<comment type="caution">
    <text evidence="6">The sequence shown here is derived from an EMBL/GenBank/DDBJ whole genome shotgun (WGS) entry which is preliminary data.</text>
</comment>
<dbReference type="FunFam" id="2.60.40.10:FF:000295">
    <property type="entry name" value="Tyrosine-protein phosphatase non-receptor type substrate 1"/>
    <property type="match status" value="1"/>
</dbReference>
<dbReference type="AlphaFoldDB" id="A0A7L4CXB9"/>
<feature type="domain" description="Ig-like" evidence="5">
    <location>
        <begin position="1"/>
        <end position="84"/>
    </location>
</feature>
<dbReference type="InterPro" id="IPR003597">
    <property type="entry name" value="Ig_C1-set"/>
</dbReference>
<evidence type="ECO:0000313" key="6">
    <source>
        <dbReference type="EMBL" id="NXW54860.1"/>
    </source>
</evidence>
<name>A0A7L4CXB9_9AVES</name>
<proteinExistence type="predicted"/>
<evidence type="ECO:0000259" key="5">
    <source>
        <dbReference type="PROSITE" id="PS50835"/>
    </source>
</evidence>
<sequence>FRLQQPQDKVSVTAGETLNLTCTASGQGAPGPVKWLKGWGSENKTIYDQTVSFPRVMRVVNESNMDFSIRIGNVQPEDAGTYYCVKFGKLVNRGPEIVDRGNGTEVSVLAKPSTPVVSRPDHRVETGESVPFTCTAKGFFPKNISVKWFKNKTQISAQQPQITTGQTNFSYTMTTNVTVTLQKEDVRSQLICEVRHPTLEHPLRGTYQLREVLRVSPVVRVVAESQSPVEVNKTMNFTCHVEGFYPGEVAVTWLENTMKIEENISQVMLMPSGLFKMTSHVEVQVTVEKNGSVFTCQVVHDGQGPISRNTTLWIPVPTK</sequence>
<dbReference type="SUPFAM" id="SSF48726">
    <property type="entry name" value="Immunoglobulin"/>
    <property type="match status" value="3"/>
</dbReference>
<dbReference type="SMART" id="SM00409">
    <property type="entry name" value="IG"/>
    <property type="match status" value="3"/>
</dbReference>
<feature type="non-terminal residue" evidence="6">
    <location>
        <position position="1"/>
    </location>
</feature>
<dbReference type="InterPro" id="IPR013106">
    <property type="entry name" value="Ig_V-set"/>
</dbReference>
<dbReference type="SMART" id="SM00408">
    <property type="entry name" value="IGc2"/>
    <property type="match status" value="1"/>
</dbReference>
<dbReference type="SMART" id="SM00407">
    <property type="entry name" value="IGc1"/>
    <property type="match status" value="2"/>
</dbReference>
<dbReference type="InterPro" id="IPR003598">
    <property type="entry name" value="Ig_sub2"/>
</dbReference>
<accession>A0A7L4CXB9</accession>
<evidence type="ECO:0000256" key="1">
    <source>
        <dbReference type="ARBA" id="ARBA00022729"/>
    </source>
</evidence>
<dbReference type="InterPro" id="IPR051755">
    <property type="entry name" value="Ig-like_CS_Receptor"/>
</dbReference>
<evidence type="ECO:0000256" key="2">
    <source>
        <dbReference type="ARBA" id="ARBA00023157"/>
    </source>
</evidence>
<evidence type="ECO:0000256" key="3">
    <source>
        <dbReference type="ARBA" id="ARBA00023180"/>
    </source>
</evidence>
<reference evidence="6 7" key="1">
    <citation type="submission" date="2019-09" db="EMBL/GenBank/DDBJ databases">
        <title>Bird 10,000 Genomes (B10K) Project - Family phase.</title>
        <authorList>
            <person name="Zhang G."/>
        </authorList>
    </citation>
    <scope>NUCLEOTIDE SEQUENCE [LARGE SCALE GENOMIC DNA]</scope>
    <source>
        <strain evidence="6">B10K-DU-002-51</strain>
        <tissue evidence="6">Muscle</tissue>
    </source>
</reference>
<dbReference type="SMART" id="SM00406">
    <property type="entry name" value="IGv"/>
    <property type="match status" value="1"/>
</dbReference>